<dbReference type="VEuPathDB" id="FungiDB:MAPG_01378"/>
<evidence type="ECO:0000313" key="3">
    <source>
        <dbReference type="EnsemblFungi" id="MAPG_01378T0"/>
    </source>
</evidence>
<dbReference type="EMBL" id="ADBL01000331">
    <property type="status" value="NOT_ANNOTATED_CDS"/>
    <property type="molecule type" value="Genomic_DNA"/>
</dbReference>
<evidence type="ECO:0000313" key="4">
    <source>
        <dbReference type="Proteomes" id="UP000011715"/>
    </source>
</evidence>
<dbReference type="STRING" id="644358.A0A0C4DNJ1"/>
<dbReference type="OrthoDB" id="4838614at2759"/>
<proteinExistence type="predicted"/>
<dbReference type="eggNOG" id="ENOG502SQ5Q">
    <property type="taxonomic scope" value="Eukaryota"/>
</dbReference>
<feature type="region of interest" description="Disordered" evidence="1">
    <location>
        <begin position="846"/>
        <end position="936"/>
    </location>
</feature>
<dbReference type="OMA" id="AHEARQY"/>
<reference evidence="3" key="4">
    <citation type="journal article" date="2015" name="G3 (Bethesda)">
        <title>Genome sequences of three phytopathogenic species of the Magnaporthaceae family of fungi.</title>
        <authorList>
            <person name="Okagaki L.H."/>
            <person name="Nunes C.C."/>
            <person name="Sailsbery J."/>
            <person name="Clay B."/>
            <person name="Brown D."/>
            <person name="John T."/>
            <person name="Oh Y."/>
            <person name="Young N."/>
            <person name="Fitzgerald M."/>
            <person name="Haas B.J."/>
            <person name="Zeng Q."/>
            <person name="Young S."/>
            <person name="Adiconis X."/>
            <person name="Fan L."/>
            <person name="Levin J.Z."/>
            <person name="Mitchell T.K."/>
            <person name="Okubara P.A."/>
            <person name="Farman M.L."/>
            <person name="Kohn L.M."/>
            <person name="Birren B."/>
            <person name="Ma L.-J."/>
            <person name="Dean R.A."/>
        </authorList>
    </citation>
    <scope>NUCLEOTIDE SEQUENCE</scope>
    <source>
        <strain evidence="3">ATCC 64411 / 73-15</strain>
    </source>
</reference>
<feature type="region of interest" description="Disordered" evidence="1">
    <location>
        <begin position="682"/>
        <end position="739"/>
    </location>
</feature>
<gene>
    <name evidence="2" type="ORF">MAPG_01378</name>
</gene>
<dbReference type="EMBL" id="ADBL01000330">
    <property type="status" value="NOT_ANNOTATED_CDS"/>
    <property type="molecule type" value="Genomic_DNA"/>
</dbReference>
<feature type="compositionally biased region" description="Basic residues" evidence="1">
    <location>
        <begin position="855"/>
        <end position="872"/>
    </location>
</feature>
<dbReference type="Proteomes" id="UP000011715">
    <property type="component" value="Unassembled WGS sequence"/>
</dbReference>
<keyword evidence="4" id="KW-1185">Reference proteome</keyword>
<protein>
    <submittedName>
        <fullName evidence="2 3">Uncharacterized protein</fullName>
    </submittedName>
</protein>
<feature type="compositionally biased region" description="Basic and acidic residues" evidence="1">
    <location>
        <begin position="922"/>
        <end position="936"/>
    </location>
</feature>
<accession>A0A0C4DNJ1</accession>
<dbReference type="EMBL" id="GL876966">
    <property type="protein sequence ID" value="KLU82304.1"/>
    <property type="molecule type" value="Genomic_DNA"/>
</dbReference>
<evidence type="ECO:0000313" key="2">
    <source>
        <dbReference type="EMBL" id="KLU82304.1"/>
    </source>
</evidence>
<organism evidence="3 4">
    <name type="scientific">Magnaporthiopsis poae (strain ATCC 64411 / 73-15)</name>
    <name type="common">Kentucky bluegrass fungus</name>
    <name type="synonym">Magnaporthe poae</name>
    <dbReference type="NCBI Taxonomy" id="644358"/>
    <lineage>
        <taxon>Eukaryota</taxon>
        <taxon>Fungi</taxon>
        <taxon>Dikarya</taxon>
        <taxon>Ascomycota</taxon>
        <taxon>Pezizomycotina</taxon>
        <taxon>Sordariomycetes</taxon>
        <taxon>Sordariomycetidae</taxon>
        <taxon>Magnaporthales</taxon>
        <taxon>Magnaporthaceae</taxon>
        <taxon>Magnaporthiopsis</taxon>
    </lineage>
</organism>
<sequence length="936" mass="105905">MHAFRRDDHHRHANLWADVTVRRAVADRGSPRQSVDARETYIRIPSPSPPTPFFGDQFPPHGHLVREDRPEPSVRAVREDGPEPRVSLVREDLVKPCERGVREDRFEPRDRVVHGPRGPVVGDREREATGVRGRKRCGQSAAGPDAREKPTGFVQRLPGQPRLRHNEDATLIYFNPLAPEDIVDRKSLLMGDDIEDVLEDFARLRRLGRFADAVRLFEEQIAYCLDNRYIQIQYAQSLLEAGEIGRLTRLAQERTRISGDDPLELLWALLAHTAEVERMSTKVELQKFKAARAHLDRKWPRFDSTDMAIFCCLVKEEAFPHRSLAELWDHLVEADMVWESRDLVTSMVSRLDGFANMATQLDELKPADFTVAVEMSTGPEWNKATQTGPRLKTLYNWGHGPSLEALLHHIRRFEGGPVEELDDSTLSALLDSCTTIGLAFMATQGRDARAEECLRLSRRYADQLVARDESSVKTRPYLRWAVAKTLSQDPDGFRSRGTFSFSGTRADGVLVRTCGIFPAFGLPLYVPGKGADLRWTPARRSQQRPTGEQERAVETIRAVLRAAQDLGDVRLETGCLVELMHLGAKNGAEGAALTALIKTWTAAGDRTSVQLTHLFRQMVEHTGPGRERLRRDILASGMSGRHDALFVQYMVLRALAPTAHEARQYKLAARAEAERHKHRAEMLLRVSRSDRFRSHTRSRPGPASVDSDGNGGYYDDDDDDDYDDGDDSDGNDNDNHDHHDDRNYDCDYDDDHHHDGYHDHSLSVSDPDWSDGELTRYLDALHPRPRSRPNHTPQATNVPAPESRERAGLWQENLERAERRLELDRLRLELERLEREKLEREKLERLERTVEKMQRGRSRGRRERPASVRRLRGMSLALEWPRGLGDSAGEDSANPPGGADRQARSAGTTGEDVVSDGGLHGEGPDHLAPRDPENNV</sequence>
<evidence type="ECO:0000256" key="1">
    <source>
        <dbReference type="SAM" id="MobiDB-lite"/>
    </source>
</evidence>
<reference evidence="2" key="3">
    <citation type="submission" date="2011-03" db="EMBL/GenBank/DDBJ databases">
        <title>Annotation of Magnaporthe poae ATCC 64411.</title>
        <authorList>
            <person name="Ma L.-J."/>
            <person name="Dead R."/>
            <person name="Young S.K."/>
            <person name="Zeng Q."/>
            <person name="Gargeya S."/>
            <person name="Fitzgerald M."/>
            <person name="Haas B."/>
            <person name="Abouelleil A."/>
            <person name="Alvarado L."/>
            <person name="Arachchi H.M."/>
            <person name="Berlin A."/>
            <person name="Brown A."/>
            <person name="Chapman S.B."/>
            <person name="Chen Z."/>
            <person name="Dunbar C."/>
            <person name="Freedman E."/>
            <person name="Gearin G."/>
            <person name="Gellesch M."/>
            <person name="Goldberg J."/>
            <person name="Griggs A."/>
            <person name="Gujja S."/>
            <person name="Heiman D."/>
            <person name="Howarth C."/>
            <person name="Larson L."/>
            <person name="Lui A."/>
            <person name="MacDonald P.J.P."/>
            <person name="Mehta T."/>
            <person name="Montmayeur A."/>
            <person name="Murphy C."/>
            <person name="Neiman D."/>
            <person name="Pearson M."/>
            <person name="Priest M."/>
            <person name="Roberts A."/>
            <person name="Saif S."/>
            <person name="Shea T."/>
            <person name="Shenoy N."/>
            <person name="Sisk P."/>
            <person name="Stolte C."/>
            <person name="Sykes S."/>
            <person name="Yandava C."/>
            <person name="Wortman J."/>
            <person name="Nusbaum C."/>
            <person name="Birren B."/>
        </authorList>
    </citation>
    <scope>NUCLEOTIDE SEQUENCE</scope>
    <source>
        <strain evidence="2">ATCC 64411</strain>
    </source>
</reference>
<dbReference type="AlphaFoldDB" id="A0A0C4DNJ1"/>
<feature type="region of interest" description="Disordered" evidence="1">
    <location>
        <begin position="782"/>
        <end position="806"/>
    </location>
</feature>
<feature type="compositionally biased region" description="Acidic residues" evidence="1">
    <location>
        <begin position="714"/>
        <end position="732"/>
    </location>
</feature>
<reference evidence="4" key="1">
    <citation type="submission" date="2010-05" db="EMBL/GenBank/DDBJ databases">
        <title>The genome sequence of Magnaporthe poae strain ATCC 64411.</title>
        <authorList>
            <person name="Ma L.-J."/>
            <person name="Dead R."/>
            <person name="Young S."/>
            <person name="Zeng Q."/>
            <person name="Koehrsen M."/>
            <person name="Alvarado L."/>
            <person name="Berlin A."/>
            <person name="Chapman S.B."/>
            <person name="Chen Z."/>
            <person name="Freedman E."/>
            <person name="Gellesch M."/>
            <person name="Goldberg J."/>
            <person name="Griggs A."/>
            <person name="Gujja S."/>
            <person name="Heilman E.R."/>
            <person name="Heiman D."/>
            <person name="Hepburn T."/>
            <person name="Howarth C."/>
            <person name="Jen D."/>
            <person name="Larson L."/>
            <person name="Mehta T."/>
            <person name="Neiman D."/>
            <person name="Pearson M."/>
            <person name="Roberts A."/>
            <person name="Saif S."/>
            <person name="Shea T."/>
            <person name="Shenoy N."/>
            <person name="Sisk P."/>
            <person name="Stolte C."/>
            <person name="Sykes S."/>
            <person name="Walk T."/>
            <person name="White J."/>
            <person name="Yandava C."/>
            <person name="Haas B."/>
            <person name="Nusbaum C."/>
            <person name="Birren B."/>
        </authorList>
    </citation>
    <scope>NUCLEOTIDE SEQUENCE [LARGE SCALE GENOMIC DNA]</scope>
    <source>
        <strain evidence="4">ATCC 64411 / 73-15</strain>
    </source>
</reference>
<dbReference type="EnsemblFungi" id="MAPG_01378T0">
    <property type="protein sequence ID" value="MAPG_01378T0"/>
    <property type="gene ID" value="MAPG_01378"/>
</dbReference>
<name>A0A0C4DNJ1_MAGP6</name>
<reference evidence="3" key="5">
    <citation type="submission" date="2015-06" db="UniProtKB">
        <authorList>
            <consortium name="EnsemblFungi"/>
        </authorList>
    </citation>
    <scope>IDENTIFICATION</scope>
    <source>
        <strain evidence="3">ATCC 64411</strain>
    </source>
</reference>
<feature type="region of interest" description="Disordered" evidence="1">
    <location>
        <begin position="110"/>
        <end position="151"/>
    </location>
</feature>
<reference evidence="2" key="2">
    <citation type="submission" date="2010-05" db="EMBL/GenBank/DDBJ databases">
        <title>The Genome Sequence of Magnaporthe poae strain ATCC 64411.</title>
        <authorList>
            <consortium name="The Broad Institute Genome Sequencing Platform"/>
            <consortium name="Broad Institute Genome Sequencing Center for Infectious Disease"/>
            <person name="Ma L.-J."/>
            <person name="Dead R."/>
            <person name="Young S."/>
            <person name="Zeng Q."/>
            <person name="Koehrsen M."/>
            <person name="Alvarado L."/>
            <person name="Berlin A."/>
            <person name="Chapman S.B."/>
            <person name="Chen Z."/>
            <person name="Freedman E."/>
            <person name="Gellesch M."/>
            <person name="Goldberg J."/>
            <person name="Griggs A."/>
            <person name="Gujja S."/>
            <person name="Heilman E.R."/>
            <person name="Heiman D."/>
            <person name="Hepburn T."/>
            <person name="Howarth C."/>
            <person name="Jen D."/>
            <person name="Larson L."/>
            <person name="Mehta T."/>
            <person name="Neiman D."/>
            <person name="Pearson M."/>
            <person name="Roberts A."/>
            <person name="Saif S."/>
            <person name="Shea T."/>
            <person name="Shenoy N."/>
            <person name="Sisk P."/>
            <person name="Stolte C."/>
            <person name="Sykes S."/>
            <person name="Walk T."/>
            <person name="White J."/>
            <person name="Yandava C."/>
            <person name="Haas B."/>
            <person name="Nusbaum C."/>
            <person name="Birren B."/>
        </authorList>
    </citation>
    <scope>NUCLEOTIDE SEQUENCE</scope>
    <source>
        <strain evidence="2">ATCC 64411</strain>
    </source>
</reference>